<dbReference type="Gene3D" id="3.40.50.2020">
    <property type="match status" value="1"/>
</dbReference>
<evidence type="ECO:0000256" key="1">
    <source>
        <dbReference type="ARBA" id="ARBA00008007"/>
    </source>
</evidence>
<feature type="domain" description="Phosphoribosyltransferase" evidence="2">
    <location>
        <begin position="180"/>
        <end position="244"/>
    </location>
</feature>
<name>A0A285CZF9_9BACI</name>
<dbReference type="InterPro" id="IPR000836">
    <property type="entry name" value="PRTase_dom"/>
</dbReference>
<proteinExistence type="inferred from homology"/>
<dbReference type="AlphaFoldDB" id="A0A285CZF9"/>
<evidence type="ECO:0000313" key="3">
    <source>
        <dbReference type="EMBL" id="SNX72932.1"/>
    </source>
</evidence>
<organism evidence="3 4">
    <name type="scientific">Bacillus oleivorans</name>
    <dbReference type="NCBI Taxonomy" id="1448271"/>
    <lineage>
        <taxon>Bacteria</taxon>
        <taxon>Bacillati</taxon>
        <taxon>Bacillota</taxon>
        <taxon>Bacilli</taxon>
        <taxon>Bacillales</taxon>
        <taxon>Bacillaceae</taxon>
        <taxon>Bacillus</taxon>
    </lineage>
</organism>
<reference evidence="3 4" key="1">
    <citation type="submission" date="2017-08" db="EMBL/GenBank/DDBJ databases">
        <authorList>
            <person name="de Groot N.N."/>
        </authorList>
    </citation>
    <scope>NUCLEOTIDE SEQUENCE [LARGE SCALE GENOMIC DNA]</scope>
    <source>
        <strain evidence="3 4">JC228</strain>
    </source>
</reference>
<comment type="similarity">
    <text evidence="1">Belongs to the ComF/GntX family.</text>
</comment>
<dbReference type="RefSeq" id="WP_245855906.1">
    <property type="nucleotide sequence ID" value="NZ_JBEPMQ010000005.1"/>
</dbReference>
<dbReference type="Proteomes" id="UP000219546">
    <property type="component" value="Unassembled WGS sequence"/>
</dbReference>
<evidence type="ECO:0000259" key="2">
    <source>
        <dbReference type="Pfam" id="PF00156"/>
    </source>
</evidence>
<dbReference type="PANTHER" id="PTHR47505">
    <property type="entry name" value="DNA UTILIZATION PROTEIN YHGH"/>
    <property type="match status" value="1"/>
</dbReference>
<gene>
    <name evidence="3" type="ORF">SAMN05877753_106256</name>
</gene>
<dbReference type="EMBL" id="OAOP01000006">
    <property type="protein sequence ID" value="SNX72932.1"/>
    <property type="molecule type" value="Genomic_DNA"/>
</dbReference>
<dbReference type="PANTHER" id="PTHR47505:SF1">
    <property type="entry name" value="DNA UTILIZATION PROTEIN YHGH"/>
    <property type="match status" value="1"/>
</dbReference>
<protein>
    <submittedName>
        <fullName evidence="3">Competence protein ComFC</fullName>
    </submittedName>
</protein>
<accession>A0A285CZF9</accession>
<dbReference type="CDD" id="cd06223">
    <property type="entry name" value="PRTases_typeI"/>
    <property type="match status" value="1"/>
</dbReference>
<sequence length="246" mass="28306">MNMITDLFQQLRYPDCLFCHQKRQTEASWTALVYGDHSVLCGDCEEKLEPLSGELCATCSRPLAMLAPAYRKGHICYDCFRWEEDPEWKGVLRINESLFLYNEFLKEIISQYKFRGDYALANIFKRGINLKIKQLKPDLIVPIPLSKERLQERGFNQAEGILIEAGGLTFSSLLTRQHSEKQSKKARDERLLQENIFQWSSDQSITDKSVLILDDIYTTGATIRHAAKILKYYGAKEVLSLTIARG</sequence>
<evidence type="ECO:0000313" key="4">
    <source>
        <dbReference type="Proteomes" id="UP000219546"/>
    </source>
</evidence>
<dbReference type="Pfam" id="PF00156">
    <property type="entry name" value="Pribosyltran"/>
    <property type="match status" value="1"/>
</dbReference>
<dbReference type="SUPFAM" id="SSF53271">
    <property type="entry name" value="PRTase-like"/>
    <property type="match status" value="1"/>
</dbReference>
<keyword evidence="4" id="KW-1185">Reference proteome</keyword>
<dbReference type="InterPro" id="IPR029057">
    <property type="entry name" value="PRTase-like"/>
</dbReference>
<dbReference type="InterPro" id="IPR051910">
    <property type="entry name" value="ComF/GntX_DNA_util-trans"/>
</dbReference>